<feature type="domain" description="Plastocyanin-like" evidence="8">
    <location>
        <begin position="69"/>
        <end position="173"/>
    </location>
</feature>
<evidence type="ECO:0000259" key="6">
    <source>
        <dbReference type="Pfam" id="PF00394"/>
    </source>
</evidence>
<dbReference type="SUPFAM" id="SSF49503">
    <property type="entry name" value="Cupredoxins"/>
    <property type="match status" value="3"/>
</dbReference>
<dbReference type="Pfam" id="PF07731">
    <property type="entry name" value="Cu-oxidase_2"/>
    <property type="match status" value="1"/>
</dbReference>
<dbReference type="RefSeq" id="WP_129459415.1">
    <property type="nucleotide sequence ID" value="NZ_PPCV01000008.1"/>
</dbReference>
<evidence type="ECO:0000256" key="1">
    <source>
        <dbReference type="ARBA" id="ARBA00022723"/>
    </source>
</evidence>
<feature type="compositionally biased region" description="Low complexity" evidence="4">
    <location>
        <begin position="31"/>
        <end position="40"/>
    </location>
</feature>
<feature type="chain" id="PRO_5020265204" evidence="5">
    <location>
        <begin position="30"/>
        <end position="498"/>
    </location>
</feature>
<keyword evidence="2" id="KW-0560">Oxidoreductase</keyword>
<dbReference type="Pfam" id="PF00394">
    <property type="entry name" value="Cu-oxidase"/>
    <property type="match status" value="1"/>
</dbReference>
<feature type="signal peptide" evidence="5">
    <location>
        <begin position="1"/>
        <end position="29"/>
    </location>
</feature>
<dbReference type="PROSITE" id="PS00080">
    <property type="entry name" value="MULTICOPPER_OXIDASE2"/>
    <property type="match status" value="1"/>
</dbReference>
<gene>
    <name evidence="9" type="ORF">C1706_11715</name>
</gene>
<evidence type="ECO:0000313" key="9">
    <source>
        <dbReference type="EMBL" id="RXW31532.1"/>
    </source>
</evidence>
<dbReference type="InterPro" id="IPR001117">
    <property type="entry name" value="Cu-oxidase_2nd"/>
</dbReference>
<dbReference type="AlphaFoldDB" id="A0A4Q2EG58"/>
<comment type="caution">
    <text evidence="9">The sequence shown here is derived from an EMBL/GenBank/DDBJ whole genome shotgun (WGS) entry which is preliminary data.</text>
</comment>
<dbReference type="InterPro" id="IPR011706">
    <property type="entry name" value="Cu-oxidase_C"/>
</dbReference>
<keyword evidence="3" id="KW-0186">Copper</keyword>
<dbReference type="Gene3D" id="2.60.40.420">
    <property type="entry name" value="Cupredoxins - blue copper proteins"/>
    <property type="match status" value="2"/>
</dbReference>
<dbReference type="CDD" id="cd13896">
    <property type="entry name" value="CuRO_3_CopA"/>
    <property type="match status" value="1"/>
</dbReference>
<dbReference type="InterPro" id="IPR002355">
    <property type="entry name" value="Cu_oxidase_Cu_BS"/>
</dbReference>
<dbReference type="CDD" id="cd13861">
    <property type="entry name" value="CuRO_1_CumA_like"/>
    <property type="match status" value="1"/>
</dbReference>
<dbReference type="PANTHER" id="PTHR11709:SF394">
    <property type="entry name" value="FI03373P-RELATED"/>
    <property type="match status" value="1"/>
</dbReference>
<dbReference type="InterPro" id="IPR006311">
    <property type="entry name" value="TAT_signal"/>
</dbReference>
<feature type="domain" description="Plastocyanin-like" evidence="7">
    <location>
        <begin position="386"/>
        <end position="495"/>
    </location>
</feature>
<name>A0A4Q2EG58_9ACTN</name>
<dbReference type="GO" id="GO:0016491">
    <property type="term" value="F:oxidoreductase activity"/>
    <property type="evidence" value="ECO:0007669"/>
    <property type="project" value="UniProtKB-KW"/>
</dbReference>
<feature type="region of interest" description="Disordered" evidence="4">
    <location>
        <begin position="31"/>
        <end position="50"/>
    </location>
</feature>
<sequence length="498" mass="52585">MTGMSRRTLLLGGLGLGAAALTGCTSAPAAGPVPSASGPMPTLPPATPRPGQRIVEQVLTAKPVTLDLGGPTVPTWAYGDTAPGPLVRATAGDFLRIRLDNQLPADTTIHWHGIRLHNKADGVPGMTQDPVPAGGSFTYEFTAPDPGTYFFHPHVGVQLDRGLYAPLIVDDPNEPGAYDAEWVVVLDDWVDGTGRTPDDVLAKLIADGGPAPSGGMGGMGGMDHGGHGGGNAPQPWGDAGDVTYPYFLINGRVPTAPATFEAKPGQRVRIRLINAASDTIFTVALGGHRLTVTHSDGFPVEPREVDALYLGMGERYDALVTLDDGVFPLVARPFGKTEGGQGLALVRTGSGQAPGPDVSPAELAGRILLATDLRPHESVRLPSRSPDATAHMSLEGSMSPYRWGINGAPFGQNQPLTVREGQRLRLNVMNMTMMTHPLHLHGHTFALPTGLRKDTVLLAPMQSMALELDADNVGDWMVHCHNIYHAEAGMMIGLLYRG</sequence>
<dbReference type="InterPro" id="IPR034279">
    <property type="entry name" value="CuRO_3_CopA"/>
</dbReference>
<dbReference type="InterPro" id="IPR033138">
    <property type="entry name" value="Cu_oxidase_CS"/>
</dbReference>
<dbReference type="Proteomes" id="UP000290624">
    <property type="component" value="Unassembled WGS sequence"/>
</dbReference>
<evidence type="ECO:0000256" key="5">
    <source>
        <dbReference type="SAM" id="SignalP"/>
    </source>
</evidence>
<dbReference type="PROSITE" id="PS51257">
    <property type="entry name" value="PROKAR_LIPOPROTEIN"/>
    <property type="match status" value="1"/>
</dbReference>
<feature type="domain" description="Plastocyanin-like" evidence="6">
    <location>
        <begin position="247"/>
        <end position="335"/>
    </location>
</feature>
<dbReference type="PROSITE" id="PS51318">
    <property type="entry name" value="TAT"/>
    <property type="match status" value="1"/>
</dbReference>
<keyword evidence="1" id="KW-0479">Metal-binding</keyword>
<evidence type="ECO:0000256" key="4">
    <source>
        <dbReference type="SAM" id="MobiDB-lite"/>
    </source>
</evidence>
<organism evidence="9 10">
    <name type="scientific">Propioniciclava flava</name>
    <dbReference type="NCBI Taxonomy" id="2072026"/>
    <lineage>
        <taxon>Bacteria</taxon>
        <taxon>Bacillati</taxon>
        <taxon>Actinomycetota</taxon>
        <taxon>Actinomycetes</taxon>
        <taxon>Propionibacteriales</taxon>
        <taxon>Propionibacteriaceae</taxon>
        <taxon>Propioniciclava</taxon>
    </lineage>
</organism>
<evidence type="ECO:0000259" key="7">
    <source>
        <dbReference type="Pfam" id="PF07731"/>
    </source>
</evidence>
<evidence type="ECO:0000313" key="10">
    <source>
        <dbReference type="Proteomes" id="UP000290624"/>
    </source>
</evidence>
<evidence type="ECO:0000256" key="2">
    <source>
        <dbReference type="ARBA" id="ARBA00023002"/>
    </source>
</evidence>
<dbReference type="PROSITE" id="PS00079">
    <property type="entry name" value="MULTICOPPER_OXIDASE1"/>
    <property type="match status" value="1"/>
</dbReference>
<accession>A0A4Q2EG58</accession>
<evidence type="ECO:0000259" key="8">
    <source>
        <dbReference type="Pfam" id="PF07732"/>
    </source>
</evidence>
<dbReference type="PANTHER" id="PTHR11709">
    <property type="entry name" value="MULTI-COPPER OXIDASE"/>
    <property type="match status" value="1"/>
</dbReference>
<dbReference type="CDD" id="cd13870">
    <property type="entry name" value="CuRO_2_CopA_like_1"/>
    <property type="match status" value="1"/>
</dbReference>
<dbReference type="EMBL" id="PPCV01000008">
    <property type="protein sequence ID" value="RXW31532.1"/>
    <property type="molecule type" value="Genomic_DNA"/>
</dbReference>
<dbReference type="InterPro" id="IPR011707">
    <property type="entry name" value="Cu-oxidase-like_N"/>
</dbReference>
<dbReference type="InterPro" id="IPR045087">
    <property type="entry name" value="Cu-oxidase_fam"/>
</dbReference>
<evidence type="ECO:0000256" key="3">
    <source>
        <dbReference type="ARBA" id="ARBA00023008"/>
    </source>
</evidence>
<keyword evidence="10" id="KW-1185">Reference proteome</keyword>
<dbReference type="InterPro" id="IPR008972">
    <property type="entry name" value="Cupredoxin"/>
</dbReference>
<dbReference type="GO" id="GO:0005507">
    <property type="term" value="F:copper ion binding"/>
    <property type="evidence" value="ECO:0007669"/>
    <property type="project" value="InterPro"/>
</dbReference>
<protein>
    <submittedName>
        <fullName evidence="9">Copper oxidase</fullName>
    </submittedName>
</protein>
<dbReference type="Pfam" id="PF07732">
    <property type="entry name" value="Cu-oxidase_3"/>
    <property type="match status" value="1"/>
</dbReference>
<proteinExistence type="predicted"/>
<keyword evidence="5" id="KW-0732">Signal</keyword>
<reference evidence="9 10" key="1">
    <citation type="submission" date="2018-01" db="EMBL/GenBank/DDBJ databases">
        <title>Lactibacter flavus gen. nov., sp. nov., a novel bacterium of the family Propionibacteriaceae isolated from raw milk and dairy products.</title>
        <authorList>
            <person name="Wenning M."/>
            <person name="Breitenwieser F."/>
            <person name="Huptas C."/>
            <person name="von Neubeck M."/>
            <person name="Busse H.-J."/>
            <person name="Scherer S."/>
        </authorList>
    </citation>
    <scope>NUCLEOTIDE SEQUENCE [LARGE SCALE GENOMIC DNA]</scope>
    <source>
        <strain evidence="9 10">VG341</strain>
    </source>
</reference>
<dbReference type="OrthoDB" id="345021at2"/>